<dbReference type="EMBL" id="CP014327">
    <property type="protein sequence ID" value="AML52520.1"/>
    <property type="molecule type" value="Genomic_DNA"/>
</dbReference>
<dbReference type="Proteomes" id="UP000070371">
    <property type="component" value="Chromosome"/>
</dbReference>
<keyword evidence="5" id="KW-1185">Reference proteome</keyword>
<evidence type="ECO:0000313" key="5">
    <source>
        <dbReference type="Proteomes" id="UP000070371"/>
    </source>
</evidence>
<proteinExistence type="predicted"/>
<sequence length="495" mass="53043">MSEQERPSGRPQKPQDFSLPSLGEELDSDGRPTGRSGARKTASRPFDPTQYVQGRPAGVQADDSRSTRRGPREDIDLEDLPPPSYQPQITPQPEVSNQPEAFDRVYSRVDSRADTKEVEAESAYIFVPANRAQSVPDPIPEPAHRPARPMAKILNLVGAATSIALVLGLGFWGYRLAVRDVSGIPIVKALEGPMRIQPEDPGGELATYQGLAVNAVQAVGEAEATADRLVLAPSPVEIREGDGVLSAPIISLKSTDKSSEQTPDAPKKLEAFVANAPEALDTPSVPEVDEIEESEAEEISVETPKQEIAIQAPAALDVVAASEQVLMDDNEDQALATELSGDDLQPDVIATSVPGVSKSPRPLDRPADFSDRVLEQRIIASQTSATSSTQIGEEGESQGLSAVEIAPENLPAGTNLAQLGAYPSADIARAEWDKKAAKFEDFMSGKTRVIQQAESGGRAFYRLRVHGFDTINEARQFCAALQAEGAECISVVIRK</sequence>
<organism evidence="4 5">
    <name type="scientific">Falsihalocynthiibacter arcticus</name>
    <dbReference type="NCBI Taxonomy" id="1579316"/>
    <lineage>
        <taxon>Bacteria</taxon>
        <taxon>Pseudomonadati</taxon>
        <taxon>Pseudomonadota</taxon>
        <taxon>Alphaproteobacteria</taxon>
        <taxon>Rhodobacterales</taxon>
        <taxon>Roseobacteraceae</taxon>
        <taxon>Falsihalocynthiibacter</taxon>
    </lineage>
</organism>
<feature type="domain" description="SPOR" evidence="3">
    <location>
        <begin position="409"/>
        <end position="495"/>
    </location>
</feature>
<feature type="compositionally biased region" description="Polar residues" evidence="1">
    <location>
        <begin position="86"/>
        <end position="99"/>
    </location>
</feature>
<dbReference type="Pfam" id="PF05036">
    <property type="entry name" value="SPOR"/>
    <property type="match status" value="1"/>
</dbReference>
<keyword evidence="2" id="KW-0812">Transmembrane</keyword>
<dbReference type="KEGG" id="hat:RC74_15680"/>
<keyword evidence="2" id="KW-1133">Transmembrane helix</keyword>
<dbReference type="RefSeq" id="WP_052274819.1">
    <property type="nucleotide sequence ID" value="NZ_CP014327.1"/>
</dbReference>
<reference evidence="4 5" key="1">
    <citation type="submission" date="2016-02" db="EMBL/GenBank/DDBJ databases">
        <title>Complete genome sequence of Halocynthiibacter arcticus PAMC 20958t from arctic marine sediment.</title>
        <authorList>
            <person name="Lee Y.M."/>
            <person name="Baek K."/>
            <person name="Lee H.K."/>
            <person name="Shin S.C."/>
        </authorList>
    </citation>
    <scope>NUCLEOTIDE SEQUENCE [LARGE SCALE GENOMIC DNA]</scope>
    <source>
        <strain evidence="4">PAMC 20958</strain>
    </source>
</reference>
<dbReference type="GO" id="GO:0042834">
    <property type="term" value="F:peptidoglycan binding"/>
    <property type="evidence" value="ECO:0007669"/>
    <property type="project" value="InterPro"/>
</dbReference>
<dbReference type="AlphaFoldDB" id="A0A126V2K5"/>
<name>A0A126V2K5_9RHOB</name>
<protein>
    <recommendedName>
        <fullName evidence="3">SPOR domain-containing protein</fullName>
    </recommendedName>
</protein>
<dbReference type="InterPro" id="IPR007730">
    <property type="entry name" value="SPOR-like_dom"/>
</dbReference>
<dbReference type="Gene3D" id="3.30.70.1070">
    <property type="entry name" value="Sporulation related repeat"/>
    <property type="match status" value="1"/>
</dbReference>
<evidence type="ECO:0000313" key="4">
    <source>
        <dbReference type="EMBL" id="AML52520.1"/>
    </source>
</evidence>
<evidence type="ECO:0000256" key="1">
    <source>
        <dbReference type="SAM" id="MobiDB-lite"/>
    </source>
</evidence>
<dbReference type="PROSITE" id="PS51724">
    <property type="entry name" value="SPOR"/>
    <property type="match status" value="1"/>
</dbReference>
<feature type="region of interest" description="Disordered" evidence="1">
    <location>
        <begin position="1"/>
        <end position="99"/>
    </location>
</feature>
<evidence type="ECO:0000259" key="3">
    <source>
        <dbReference type="PROSITE" id="PS51724"/>
    </source>
</evidence>
<gene>
    <name evidence="4" type="ORF">RC74_15680</name>
</gene>
<feature type="transmembrane region" description="Helical" evidence="2">
    <location>
        <begin position="153"/>
        <end position="174"/>
    </location>
</feature>
<feature type="compositionally biased region" description="Basic and acidic residues" evidence="1">
    <location>
        <begin position="62"/>
        <end position="74"/>
    </location>
</feature>
<evidence type="ECO:0000256" key="2">
    <source>
        <dbReference type="SAM" id="Phobius"/>
    </source>
</evidence>
<dbReference type="STRING" id="1579316.RC74_15680"/>
<keyword evidence="2" id="KW-0472">Membrane</keyword>
<dbReference type="InterPro" id="IPR036680">
    <property type="entry name" value="SPOR-like_sf"/>
</dbReference>
<accession>A0A126V2K5</accession>